<keyword evidence="4 8" id="KW-0378">Hydrolase</keyword>
<keyword evidence="6" id="KW-0238">DNA-binding</keyword>
<evidence type="ECO:0000256" key="5">
    <source>
        <dbReference type="ARBA" id="ARBA00023124"/>
    </source>
</evidence>
<evidence type="ECO:0000256" key="6">
    <source>
        <dbReference type="ARBA" id="ARBA00023125"/>
    </source>
</evidence>
<dbReference type="PANTHER" id="PTHR13604:SF0">
    <property type="entry name" value="ABASIC SITE PROCESSING PROTEIN HMCES"/>
    <property type="match status" value="1"/>
</dbReference>
<organism evidence="9 10">
    <name type="scientific">Bombiscardovia nodaiensis</name>
    <dbReference type="NCBI Taxonomy" id="2932181"/>
    <lineage>
        <taxon>Bacteria</taxon>
        <taxon>Bacillati</taxon>
        <taxon>Actinomycetota</taxon>
        <taxon>Actinomycetes</taxon>
        <taxon>Bifidobacteriales</taxon>
        <taxon>Bifidobacteriaceae</taxon>
        <taxon>Bombiscardovia</taxon>
    </lineage>
</organism>
<evidence type="ECO:0000256" key="2">
    <source>
        <dbReference type="ARBA" id="ARBA00022670"/>
    </source>
</evidence>
<keyword evidence="5" id="KW-0190">Covalent protein-DNA linkage</keyword>
<dbReference type="SUPFAM" id="SSF143081">
    <property type="entry name" value="BB1717-like"/>
    <property type="match status" value="1"/>
</dbReference>
<dbReference type="Pfam" id="PF02586">
    <property type="entry name" value="SRAP"/>
    <property type="match status" value="1"/>
</dbReference>
<dbReference type="PANTHER" id="PTHR13604">
    <property type="entry name" value="DC12-RELATED"/>
    <property type="match status" value="1"/>
</dbReference>
<proteinExistence type="inferred from homology"/>
<dbReference type="InterPro" id="IPR003738">
    <property type="entry name" value="SRAP"/>
</dbReference>
<keyword evidence="2 8" id="KW-0645">Protease</keyword>
<evidence type="ECO:0000256" key="8">
    <source>
        <dbReference type="RuleBase" id="RU364100"/>
    </source>
</evidence>
<reference evidence="9 10" key="1">
    <citation type="journal article" date="2023" name="Microbiol. Spectr.">
        <title>Symbiosis of Carpenter Bees with Uncharacterized Lactic Acid Bacteria Showing NAD Auxotrophy.</title>
        <authorList>
            <person name="Kawasaki S."/>
            <person name="Ozawa K."/>
            <person name="Mori T."/>
            <person name="Yamamoto A."/>
            <person name="Ito M."/>
            <person name="Ohkuma M."/>
            <person name="Sakamoto M."/>
            <person name="Matsutani M."/>
        </authorList>
    </citation>
    <scope>NUCLEOTIDE SEQUENCE [LARGE SCALE GENOMIC DNA]</scope>
    <source>
        <strain evidence="9 10">Kim37-2</strain>
    </source>
</reference>
<evidence type="ECO:0000256" key="4">
    <source>
        <dbReference type="ARBA" id="ARBA00022801"/>
    </source>
</evidence>
<evidence type="ECO:0000256" key="1">
    <source>
        <dbReference type="ARBA" id="ARBA00008136"/>
    </source>
</evidence>
<dbReference type="EMBL" id="AP026798">
    <property type="protein sequence ID" value="BDR53379.1"/>
    <property type="molecule type" value="Genomic_DNA"/>
</dbReference>
<dbReference type="Proteomes" id="UP001321766">
    <property type="component" value="Chromosome"/>
</dbReference>
<name>A0ABM8B900_9BIFI</name>
<keyword evidence="10" id="KW-1185">Reference proteome</keyword>
<keyword evidence="3" id="KW-0227">DNA damage</keyword>
<protein>
    <recommendedName>
        <fullName evidence="8">Abasic site processing protein</fullName>
        <ecNumber evidence="8">3.4.-.-</ecNumber>
    </recommendedName>
</protein>
<evidence type="ECO:0000313" key="9">
    <source>
        <dbReference type="EMBL" id="BDR53379.1"/>
    </source>
</evidence>
<dbReference type="EC" id="3.4.-.-" evidence="8"/>
<evidence type="ECO:0000256" key="3">
    <source>
        <dbReference type="ARBA" id="ARBA00022763"/>
    </source>
</evidence>
<dbReference type="InterPro" id="IPR036590">
    <property type="entry name" value="SRAP-like"/>
</dbReference>
<gene>
    <name evidence="9" type="ORF">KIM372_12860</name>
</gene>
<accession>A0ABM8B900</accession>
<evidence type="ECO:0000256" key="7">
    <source>
        <dbReference type="ARBA" id="ARBA00023239"/>
    </source>
</evidence>
<keyword evidence="7" id="KW-0456">Lyase</keyword>
<comment type="similarity">
    <text evidence="1 8">Belongs to the SOS response-associated peptidase family.</text>
</comment>
<evidence type="ECO:0000313" key="10">
    <source>
        <dbReference type="Proteomes" id="UP001321766"/>
    </source>
</evidence>
<dbReference type="Gene3D" id="3.90.1680.10">
    <property type="entry name" value="SOS response associated peptidase-like"/>
    <property type="match status" value="1"/>
</dbReference>
<sequence length="222" mass="24650">MCGRFAAAVDYQELAELYAATEGSGLPRASWNISPGQQIALLAQDEHGQRHLNAALWNLVPPWAPSLKLDYPTHNARVESALEKRTYGEAARSHRALIPASGYYEWTRAHEPYYFCSPNKEPLLIGGLYSWWRADERSPWVLTATILTRQAEGRAAQIHDRMPVLIDPKLVDDWLDPNVDGAQILPEAAQTGLALSAELICWQVAPLKGDGPELTEGITLKL</sequence>